<evidence type="ECO:0000256" key="1">
    <source>
        <dbReference type="ARBA" id="ARBA00022729"/>
    </source>
</evidence>
<dbReference type="RefSeq" id="WP_020886888.1">
    <property type="nucleotide sequence ID" value="NZ_ATHI01000026.1"/>
</dbReference>
<dbReference type="PANTHER" id="PTHR33376">
    <property type="match status" value="1"/>
</dbReference>
<reference evidence="3 4" key="1">
    <citation type="journal article" date="2013" name="Genome Announc.">
        <title>Draft genome sequences for three mercury-methylating, sulfate-reducing bacteria.</title>
        <authorList>
            <person name="Brown S.D."/>
            <person name="Hurt R.A.Jr."/>
            <person name="Gilmour C.C."/>
            <person name="Elias D.A."/>
        </authorList>
    </citation>
    <scope>NUCLEOTIDE SEQUENCE [LARGE SCALE GENOMIC DNA]</scope>
    <source>
        <strain evidence="3 4">DSM 16529</strain>
    </source>
</reference>
<dbReference type="InterPro" id="IPR038404">
    <property type="entry name" value="TRAP_DctP_sf"/>
</dbReference>
<keyword evidence="4" id="KW-1185">Reference proteome</keyword>
<dbReference type="NCBIfam" id="NF037995">
    <property type="entry name" value="TRAP_S1"/>
    <property type="match status" value="1"/>
</dbReference>
<dbReference type="Gene3D" id="3.40.190.170">
    <property type="entry name" value="Bacterial extracellular solute-binding protein, family 7"/>
    <property type="match status" value="1"/>
</dbReference>
<dbReference type="OrthoDB" id="9783941at2"/>
<feature type="signal peptide" evidence="2">
    <location>
        <begin position="1"/>
        <end position="22"/>
    </location>
</feature>
<dbReference type="EMBL" id="ATHI01000026">
    <property type="protein sequence ID" value="EPR32753.1"/>
    <property type="molecule type" value="Genomic_DNA"/>
</dbReference>
<evidence type="ECO:0000313" key="3">
    <source>
        <dbReference type="EMBL" id="EPR32753.1"/>
    </source>
</evidence>
<sequence>MLRKALLLSCLLGLLLAAPASAATIRMDMNAIYPESNFHSQGAIEFAKKVEAATNGGVVITVHAGGALGFKGPELLRSVKDAAVPMSDILMGVVGGSEEIFGISSMPRVATTYEEARKFYDIARPAYEKACERWNQKLLYAAPWPPSGIFAKRAMNTPDDLRGLKIRTYDRNGALFLEAAGSHPMSLPWGEVYSALQTGLADSVLTSAVSGKDGKFWEVLSDFAEIGYAFPLNMVTINLDWWKALSKEQQDAMLAVAAEVEASQWQVSATQNAEAIAAVKAGGIKVQTPPAAVQERLDEIARKMLDDFLATAKPETKAVFEAYLK</sequence>
<dbReference type="Proteomes" id="UP000014975">
    <property type="component" value="Unassembled WGS sequence"/>
</dbReference>
<dbReference type="STRING" id="1121439.dsat_0194"/>
<gene>
    <name evidence="3" type="ORF">dsat_0194</name>
</gene>
<dbReference type="PANTHER" id="PTHR33376:SF4">
    <property type="entry name" value="SIALIC ACID-BINDING PERIPLASMIC PROTEIN SIAP"/>
    <property type="match status" value="1"/>
</dbReference>
<name>S7UKE2_9BACT</name>
<dbReference type="GO" id="GO:0055085">
    <property type="term" value="P:transmembrane transport"/>
    <property type="evidence" value="ECO:0007669"/>
    <property type="project" value="InterPro"/>
</dbReference>
<dbReference type="CDD" id="cd13602">
    <property type="entry name" value="PBP2_TRAP_BpDctp6_7"/>
    <property type="match status" value="1"/>
</dbReference>
<feature type="chain" id="PRO_5004557747" evidence="2">
    <location>
        <begin position="23"/>
        <end position="325"/>
    </location>
</feature>
<comment type="caution">
    <text evidence="3">The sequence shown here is derived from an EMBL/GenBank/DDBJ whole genome shotgun (WGS) entry which is preliminary data.</text>
</comment>
<keyword evidence="1 2" id="KW-0732">Signal</keyword>
<organism evidence="3 4">
    <name type="scientific">Alkalidesulfovibrio alkalitolerans DSM 16529</name>
    <dbReference type="NCBI Taxonomy" id="1121439"/>
    <lineage>
        <taxon>Bacteria</taxon>
        <taxon>Pseudomonadati</taxon>
        <taxon>Thermodesulfobacteriota</taxon>
        <taxon>Desulfovibrionia</taxon>
        <taxon>Desulfovibrionales</taxon>
        <taxon>Desulfovibrionaceae</taxon>
        <taxon>Alkalidesulfovibrio</taxon>
    </lineage>
</organism>
<dbReference type="Pfam" id="PF03480">
    <property type="entry name" value="DctP"/>
    <property type="match status" value="1"/>
</dbReference>
<dbReference type="eggNOG" id="COG1638">
    <property type="taxonomic scope" value="Bacteria"/>
</dbReference>
<dbReference type="InterPro" id="IPR018389">
    <property type="entry name" value="DctP_fam"/>
</dbReference>
<dbReference type="AlphaFoldDB" id="S7UKE2"/>
<accession>S7UKE2</accession>
<dbReference type="PATRIC" id="fig|1121439.3.peg.1540"/>
<evidence type="ECO:0000256" key="2">
    <source>
        <dbReference type="SAM" id="SignalP"/>
    </source>
</evidence>
<evidence type="ECO:0000313" key="4">
    <source>
        <dbReference type="Proteomes" id="UP000014975"/>
    </source>
</evidence>
<proteinExistence type="predicted"/>
<protein>
    <submittedName>
        <fullName evidence="3">Extracellular solute-binding protein, family 7</fullName>
    </submittedName>
</protein>